<name>A0ABQ7FCX1_9ACTN</name>
<sequence>MDAGTSAVLAGGIAGAVSLGGTWITYLQAKRQTKSEAQLQLREPRKRTYRDFLQTCRKTLHVLIDLQEEESHEADAGRIEHALEQHLPALQRVLAEVNLAGPEVVSKTADETVEAFNALYQDAYNWNASGGDTHDDGRPIGFGNDYTHDIRVALDRYLKEAQKALATSADG</sequence>
<evidence type="ECO:0000313" key="3">
    <source>
        <dbReference type="Proteomes" id="UP000621266"/>
    </source>
</evidence>
<evidence type="ECO:0000256" key="1">
    <source>
        <dbReference type="SAM" id="Phobius"/>
    </source>
</evidence>
<keyword evidence="1" id="KW-0472">Membrane</keyword>
<accession>A0ABQ7FCX1</accession>
<evidence type="ECO:0000313" key="2">
    <source>
        <dbReference type="EMBL" id="KAF4406665.1"/>
    </source>
</evidence>
<gene>
    <name evidence="2" type="ORF">GCU69_23885</name>
</gene>
<organism evidence="2 3">
    <name type="scientific">Streptomyces lycii</name>
    <dbReference type="NCBI Taxonomy" id="2654337"/>
    <lineage>
        <taxon>Bacteria</taxon>
        <taxon>Bacillati</taxon>
        <taxon>Actinomycetota</taxon>
        <taxon>Actinomycetes</taxon>
        <taxon>Kitasatosporales</taxon>
        <taxon>Streptomycetaceae</taxon>
        <taxon>Streptomyces</taxon>
    </lineage>
</organism>
<dbReference type="Proteomes" id="UP000621266">
    <property type="component" value="Unassembled WGS sequence"/>
</dbReference>
<keyword evidence="3" id="KW-1185">Reference proteome</keyword>
<reference evidence="2 3" key="1">
    <citation type="submission" date="2019-10" db="EMBL/GenBank/DDBJ databases">
        <title>Streptomyces tenebrisbrunneis sp.nov., an endogenous actinomycete isolated from of Lycium ruthenicum.</title>
        <authorList>
            <person name="Ma L."/>
        </authorList>
    </citation>
    <scope>NUCLEOTIDE SEQUENCE [LARGE SCALE GENOMIC DNA]</scope>
    <source>
        <strain evidence="2 3">TRM 66187</strain>
    </source>
</reference>
<protein>
    <submittedName>
        <fullName evidence="2">Uncharacterized protein</fullName>
    </submittedName>
</protein>
<dbReference type="RefSeq" id="WP_156207112.1">
    <property type="nucleotide sequence ID" value="NZ_WHPN01000354.1"/>
</dbReference>
<feature type="transmembrane region" description="Helical" evidence="1">
    <location>
        <begin position="6"/>
        <end position="26"/>
    </location>
</feature>
<keyword evidence="1" id="KW-1133">Transmembrane helix</keyword>
<proteinExistence type="predicted"/>
<comment type="caution">
    <text evidence="2">The sequence shown here is derived from an EMBL/GenBank/DDBJ whole genome shotgun (WGS) entry which is preliminary data.</text>
</comment>
<keyword evidence="1" id="KW-0812">Transmembrane</keyword>
<dbReference type="EMBL" id="WHPN01000354">
    <property type="protein sequence ID" value="KAF4406665.1"/>
    <property type="molecule type" value="Genomic_DNA"/>
</dbReference>